<dbReference type="InterPro" id="IPR010662">
    <property type="entry name" value="RBBP9/YdeN"/>
</dbReference>
<name>A0A0G1GIZ4_9BACT</name>
<dbReference type="Pfam" id="PF21806">
    <property type="entry name" value="DUF6879"/>
    <property type="match status" value="1"/>
</dbReference>
<dbReference type="Proteomes" id="UP000034894">
    <property type="component" value="Unassembled WGS sequence"/>
</dbReference>
<dbReference type="PANTHER" id="PTHR15394">
    <property type="entry name" value="SERINE HYDROLASE RBBP9"/>
    <property type="match status" value="1"/>
</dbReference>
<sequence>MQFVIFHGSLGSNRGNWFSDLKNKLTDMGQEVICPQFPVDSYDKIKKGSATKQNLTSWMETFERDVLPQLDISKKICFIGHSLGNLFILHVLSKHKIPLDCAIFVSPCLDKLGLVPWQYDLVNTAFYKTDFDFDELIRFVPTSYVLYSDNDPYIEPRRALHFAKVMESSPIFIKKAGHLNSEVNLNEFPLVFELCVTRLDLDLYQRYTLSRTKDSIAQNIINSTKKFLTISPEEGKDEGRFHFMNISKSGFATFVSNAEEWDPEDEYFTEGRKASRRGVSFSRVFVIKDLRHLERKVLKRQIELDMNAGIKVHLISFSDYKKIDAEEDFGLWDEDYVCTIRRNKDGRELDLLLDARTESIAKAKSWRDKILSKAMQIKSVEELEKWKKRR</sequence>
<proteinExistence type="predicted"/>
<dbReference type="InterPro" id="IPR029058">
    <property type="entry name" value="AB_hydrolase_fold"/>
</dbReference>
<reference evidence="2 3" key="1">
    <citation type="journal article" date="2015" name="Nature">
        <title>rRNA introns, odd ribosomes, and small enigmatic genomes across a large radiation of phyla.</title>
        <authorList>
            <person name="Brown C.T."/>
            <person name="Hug L.A."/>
            <person name="Thomas B.C."/>
            <person name="Sharon I."/>
            <person name="Castelle C.J."/>
            <person name="Singh A."/>
            <person name="Wilkins M.J."/>
            <person name="Williams K.H."/>
            <person name="Banfield J.F."/>
        </authorList>
    </citation>
    <scope>NUCLEOTIDE SEQUENCE [LARGE SCALE GENOMIC DNA]</scope>
</reference>
<comment type="caution">
    <text evidence="2">The sequence shown here is derived from an EMBL/GenBank/DDBJ whole genome shotgun (WGS) entry which is preliminary data.</text>
</comment>
<dbReference type="InterPro" id="IPR049244">
    <property type="entry name" value="DUF6879"/>
</dbReference>
<dbReference type="EMBL" id="LCFP01000001">
    <property type="protein sequence ID" value="KKS98738.1"/>
    <property type="molecule type" value="Genomic_DNA"/>
</dbReference>
<dbReference type="SUPFAM" id="SSF53474">
    <property type="entry name" value="alpha/beta-Hydrolases"/>
    <property type="match status" value="1"/>
</dbReference>
<feature type="domain" description="DUF6879" evidence="1">
    <location>
        <begin position="252"/>
        <end position="377"/>
    </location>
</feature>
<protein>
    <recommendedName>
        <fullName evidence="1">DUF6879 domain-containing protein</fullName>
    </recommendedName>
</protein>
<gene>
    <name evidence="2" type="ORF">UV73_C0001G0259</name>
</gene>
<dbReference type="Gene3D" id="3.40.50.1820">
    <property type="entry name" value="alpha/beta hydrolase"/>
    <property type="match status" value="1"/>
</dbReference>
<evidence type="ECO:0000313" key="3">
    <source>
        <dbReference type="Proteomes" id="UP000034894"/>
    </source>
</evidence>
<accession>A0A0G1GIZ4</accession>
<dbReference type="Pfam" id="PF06821">
    <property type="entry name" value="Ser_hydrolase"/>
    <property type="match status" value="1"/>
</dbReference>
<dbReference type="AlphaFoldDB" id="A0A0G1GIZ4"/>
<dbReference type="STRING" id="1618443.UV73_C0001G0259"/>
<dbReference type="PANTHER" id="PTHR15394:SF3">
    <property type="entry name" value="SERINE HYDROLASE RBBP9"/>
    <property type="match status" value="1"/>
</dbReference>
<organism evidence="2 3">
    <name type="scientific">Candidatus Gottesmanbacteria bacterium GW2011_GWA2_43_14</name>
    <dbReference type="NCBI Taxonomy" id="1618443"/>
    <lineage>
        <taxon>Bacteria</taxon>
        <taxon>Candidatus Gottesmaniibacteriota</taxon>
    </lineage>
</organism>
<evidence type="ECO:0000313" key="2">
    <source>
        <dbReference type="EMBL" id="KKS98738.1"/>
    </source>
</evidence>
<evidence type="ECO:0000259" key="1">
    <source>
        <dbReference type="Pfam" id="PF21806"/>
    </source>
</evidence>
<dbReference type="GO" id="GO:0016787">
    <property type="term" value="F:hydrolase activity"/>
    <property type="evidence" value="ECO:0007669"/>
    <property type="project" value="InterPro"/>
</dbReference>